<accession>A0ABV3W5L2</accession>
<feature type="transmembrane region" description="Helical" evidence="5">
    <location>
        <begin position="364"/>
        <end position="383"/>
    </location>
</feature>
<comment type="caution">
    <text evidence="7">The sequence shown here is derived from an EMBL/GenBank/DDBJ whole genome shotgun (WGS) entry which is preliminary data.</text>
</comment>
<evidence type="ECO:0000256" key="4">
    <source>
        <dbReference type="SAM" id="MobiDB-lite"/>
    </source>
</evidence>
<feature type="compositionally biased region" description="Basic and acidic residues" evidence="4">
    <location>
        <begin position="1"/>
        <end position="11"/>
    </location>
</feature>
<dbReference type="InterPro" id="IPR011701">
    <property type="entry name" value="MFS"/>
</dbReference>
<dbReference type="PANTHER" id="PTHR42910">
    <property type="entry name" value="TRANSPORTER SCO4007-RELATED"/>
    <property type="match status" value="1"/>
</dbReference>
<keyword evidence="1 5" id="KW-0812">Transmembrane</keyword>
<dbReference type="RefSeq" id="WP_310107919.1">
    <property type="nucleotide sequence ID" value="NZ_CP168530.1"/>
</dbReference>
<evidence type="ECO:0000259" key="6">
    <source>
        <dbReference type="PROSITE" id="PS50850"/>
    </source>
</evidence>
<dbReference type="Proteomes" id="UP001558535">
    <property type="component" value="Unassembled WGS sequence"/>
</dbReference>
<evidence type="ECO:0000313" key="7">
    <source>
        <dbReference type="EMBL" id="MEX3748475.1"/>
    </source>
</evidence>
<feature type="region of interest" description="Disordered" evidence="4">
    <location>
        <begin position="1"/>
        <end position="26"/>
    </location>
</feature>
<feature type="domain" description="Major facilitator superfamily (MFS) profile" evidence="6">
    <location>
        <begin position="33"/>
        <end position="415"/>
    </location>
</feature>
<feature type="transmembrane region" description="Helical" evidence="5">
    <location>
        <begin position="102"/>
        <end position="120"/>
    </location>
</feature>
<feature type="transmembrane region" description="Helical" evidence="5">
    <location>
        <begin position="74"/>
        <end position="93"/>
    </location>
</feature>
<keyword evidence="8" id="KW-1185">Reference proteome</keyword>
<protein>
    <submittedName>
        <fullName evidence="7">MFS transporter</fullName>
    </submittedName>
</protein>
<organism evidence="7 8">
    <name type="scientific">Paraburkholderia phenoliruptrix</name>
    <dbReference type="NCBI Taxonomy" id="252970"/>
    <lineage>
        <taxon>Bacteria</taxon>
        <taxon>Pseudomonadati</taxon>
        <taxon>Pseudomonadota</taxon>
        <taxon>Betaproteobacteria</taxon>
        <taxon>Burkholderiales</taxon>
        <taxon>Burkholderiaceae</taxon>
        <taxon>Paraburkholderia</taxon>
    </lineage>
</organism>
<dbReference type="Pfam" id="PF07690">
    <property type="entry name" value="MFS_1"/>
    <property type="match status" value="1"/>
</dbReference>
<keyword evidence="3 5" id="KW-0472">Membrane</keyword>
<keyword evidence="2 5" id="KW-1133">Transmembrane helix</keyword>
<name>A0ABV3W5L2_9BURK</name>
<dbReference type="SUPFAM" id="SSF103473">
    <property type="entry name" value="MFS general substrate transporter"/>
    <property type="match status" value="1"/>
</dbReference>
<dbReference type="InterPro" id="IPR036259">
    <property type="entry name" value="MFS_trans_sf"/>
</dbReference>
<dbReference type="PROSITE" id="PS50850">
    <property type="entry name" value="MFS"/>
    <property type="match status" value="1"/>
</dbReference>
<feature type="transmembrane region" description="Helical" evidence="5">
    <location>
        <begin position="191"/>
        <end position="209"/>
    </location>
</feature>
<dbReference type="Gene3D" id="1.20.1250.20">
    <property type="entry name" value="MFS general substrate transporter like domains"/>
    <property type="match status" value="1"/>
</dbReference>
<evidence type="ECO:0000313" key="8">
    <source>
        <dbReference type="Proteomes" id="UP001558535"/>
    </source>
</evidence>
<feature type="transmembrane region" description="Helical" evidence="5">
    <location>
        <begin position="389"/>
        <end position="410"/>
    </location>
</feature>
<dbReference type="CDD" id="cd17324">
    <property type="entry name" value="MFS_NepI_like"/>
    <property type="match status" value="1"/>
</dbReference>
<gene>
    <name evidence="7" type="ORF">AB3X84_00515</name>
</gene>
<reference evidence="7 8" key="1">
    <citation type="submission" date="2024-07" db="EMBL/GenBank/DDBJ databases">
        <title>A survey of Mimosa microsymbionts across Brazilian biomes reveals a high diversity of Paraburkholderia nodulating endemic species, but also that Cupriavidus is common as a symbiont of widespread species.</title>
        <authorList>
            <person name="Rouws L."/>
            <person name="Barauna A."/>
            <person name="Beukes C."/>
            <person name="Rouws J.R.C."/>
            <person name="De Faria S.M."/>
            <person name="Gross E."/>
            <person name="Bueno Dos Reis Junior F."/>
            <person name="Simon M.F."/>
            <person name="Maluk M."/>
            <person name="Odee D.W."/>
            <person name="Kenicer G."/>
            <person name="Young J.P.W."/>
            <person name="Reis V.M."/>
            <person name="Zilli J."/>
            <person name="James E.K."/>
        </authorList>
    </citation>
    <scope>NUCLEOTIDE SEQUENCE [LARGE SCALE GENOMIC DNA]</scope>
    <source>
        <strain evidence="7 8">BR14375</strain>
    </source>
</reference>
<proteinExistence type="predicted"/>
<evidence type="ECO:0000256" key="1">
    <source>
        <dbReference type="ARBA" id="ARBA00022692"/>
    </source>
</evidence>
<feature type="transmembrane region" description="Helical" evidence="5">
    <location>
        <begin position="242"/>
        <end position="263"/>
    </location>
</feature>
<feature type="transmembrane region" description="Helical" evidence="5">
    <location>
        <begin position="160"/>
        <end position="185"/>
    </location>
</feature>
<sequence length="424" mass="43482">MLLQRPEHTNNKEMAVPGSTTVIDSPAPPPLASRGKIMMMAIVAGAVITNLYCTQPILPLIATDLGVDATTVDLVAAAGLLGFSGGLALLLPLGDRFDRRKLVLVQIALAIVFGIAAAVAPGIWALVAAAFGLGAVSCVPQQLVPFAAAMSLPSQRGRNVGTVVSGIMIGILAGRTVAGAIGAAYGWRAVYGFEAAFMVPVGIAAASLLPRGVPSTNLSYGRLLASLWPLARDNRPIRESMIIQALLWACFNAFWVNLAALLANGPWHLGSAWAGAFGIIGAAGALAASLGGNATDRIGFRKVIGASIGIVTLSYVLLSGAATSPTLLIVGVIVLDVGVQSGLVSNQTRAFAVDPKAQGRINSLYMTATFFGGAVGATVSGWLLTRFGWNGIVVFGIVLGVLASAIHWFGAPRAAANEVQANPD</sequence>
<feature type="transmembrane region" description="Helical" evidence="5">
    <location>
        <begin position="37"/>
        <end position="62"/>
    </location>
</feature>
<dbReference type="InterPro" id="IPR020846">
    <property type="entry name" value="MFS_dom"/>
</dbReference>
<feature type="transmembrane region" description="Helical" evidence="5">
    <location>
        <begin position="126"/>
        <end position="148"/>
    </location>
</feature>
<dbReference type="EMBL" id="JBFPKE010000001">
    <property type="protein sequence ID" value="MEX3748475.1"/>
    <property type="molecule type" value="Genomic_DNA"/>
</dbReference>
<evidence type="ECO:0000256" key="5">
    <source>
        <dbReference type="SAM" id="Phobius"/>
    </source>
</evidence>
<evidence type="ECO:0000256" key="2">
    <source>
        <dbReference type="ARBA" id="ARBA00022989"/>
    </source>
</evidence>
<dbReference type="PANTHER" id="PTHR42910:SF1">
    <property type="entry name" value="MAJOR FACILITATOR SUPERFAMILY (MFS) PROFILE DOMAIN-CONTAINING PROTEIN"/>
    <property type="match status" value="1"/>
</dbReference>
<feature type="transmembrane region" description="Helical" evidence="5">
    <location>
        <begin position="269"/>
        <end position="291"/>
    </location>
</feature>
<evidence type="ECO:0000256" key="3">
    <source>
        <dbReference type="ARBA" id="ARBA00023136"/>
    </source>
</evidence>